<protein>
    <submittedName>
        <fullName evidence="1">Uncharacterized protein</fullName>
    </submittedName>
</protein>
<dbReference type="AlphaFoldDB" id="A0A7X0MKQ2"/>
<proteinExistence type="predicted"/>
<evidence type="ECO:0000313" key="2">
    <source>
        <dbReference type="Proteomes" id="UP000521017"/>
    </source>
</evidence>
<evidence type="ECO:0000313" key="1">
    <source>
        <dbReference type="EMBL" id="MBB6500688.1"/>
    </source>
</evidence>
<dbReference type="RefSeq" id="WP_184625726.1">
    <property type="nucleotide sequence ID" value="NZ_JACHCC010000007.1"/>
</dbReference>
<sequence length="99" mass="11530">MLDFYLIPDHQRQPGYPEEVELELAGELDYKTFGNLQKSGIIGSNYDYYTDFRWDTDIIKQICHKINLNQRLHHGDIENLLAILNKARSLNMGLLAYAD</sequence>
<comment type="caution">
    <text evidence="1">The sequence shown here is derived from an EMBL/GenBank/DDBJ whole genome shotgun (WGS) entry which is preliminary data.</text>
</comment>
<reference evidence="1 2" key="1">
    <citation type="submission" date="2020-08" db="EMBL/GenBank/DDBJ databases">
        <title>Genomic Encyclopedia of Type Strains, Phase IV (KMG-V): Genome sequencing to study the core and pangenomes of soil and plant-associated prokaryotes.</title>
        <authorList>
            <person name="Whitman W."/>
        </authorList>
    </citation>
    <scope>NUCLEOTIDE SEQUENCE [LARGE SCALE GENOMIC DNA]</scope>
    <source>
        <strain evidence="1 2">M2T3</strain>
    </source>
</reference>
<gene>
    <name evidence="1" type="ORF">HDF25_002847</name>
</gene>
<name>A0A7X0MKQ2_9SPHI</name>
<accession>A0A7X0MKQ2</accession>
<dbReference type="Proteomes" id="UP000521017">
    <property type="component" value="Unassembled WGS sequence"/>
</dbReference>
<dbReference type="EMBL" id="JACHCC010000007">
    <property type="protein sequence ID" value="MBB6500688.1"/>
    <property type="molecule type" value="Genomic_DNA"/>
</dbReference>
<organism evidence="1 2">
    <name type="scientific">Pedobacter cryoconitis</name>
    <dbReference type="NCBI Taxonomy" id="188932"/>
    <lineage>
        <taxon>Bacteria</taxon>
        <taxon>Pseudomonadati</taxon>
        <taxon>Bacteroidota</taxon>
        <taxon>Sphingobacteriia</taxon>
        <taxon>Sphingobacteriales</taxon>
        <taxon>Sphingobacteriaceae</taxon>
        <taxon>Pedobacter</taxon>
    </lineage>
</organism>